<dbReference type="InterPro" id="IPR000086">
    <property type="entry name" value="NUDIX_hydrolase_dom"/>
</dbReference>
<dbReference type="InterPro" id="IPR020084">
    <property type="entry name" value="NUDIX_hydrolase_CS"/>
</dbReference>
<dbReference type="InterPro" id="IPR020476">
    <property type="entry name" value="Nudix_hydrolase"/>
</dbReference>
<dbReference type="PROSITE" id="PS51462">
    <property type="entry name" value="NUDIX"/>
    <property type="match status" value="1"/>
</dbReference>
<dbReference type="Pfam" id="PF00293">
    <property type="entry name" value="NUDIX"/>
    <property type="match status" value="1"/>
</dbReference>
<gene>
    <name evidence="6" type="ORF">LJ757_02330</name>
</gene>
<dbReference type="PANTHER" id="PTHR43046">
    <property type="entry name" value="GDP-MANNOSE MANNOSYL HYDROLASE"/>
    <property type="match status" value="1"/>
</dbReference>
<feature type="domain" description="Nudix hydrolase" evidence="5">
    <location>
        <begin position="7"/>
        <end position="142"/>
    </location>
</feature>
<evidence type="ECO:0000313" key="6">
    <source>
        <dbReference type="EMBL" id="MCC3296642.1"/>
    </source>
</evidence>
<accession>A0A9X1MC40</accession>
<dbReference type="Gene3D" id="3.90.79.10">
    <property type="entry name" value="Nucleoside Triphosphate Pyrophosphohydrolase"/>
    <property type="match status" value="1"/>
</dbReference>
<dbReference type="CDD" id="cd02883">
    <property type="entry name" value="NUDIX_Hydrolase"/>
    <property type="match status" value="1"/>
</dbReference>
<reference evidence="6" key="1">
    <citation type="submission" date="2021-10" db="EMBL/GenBank/DDBJ databases">
        <title>Novel species in genus Arthrobacter.</title>
        <authorList>
            <person name="Liu Y."/>
        </authorList>
    </citation>
    <scope>NUCLEOTIDE SEQUENCE</scope>
    <source>
        <strain evidence="6">Zg-Y453</strain>
    </source>
</reference>
<evidence type="ECO:0000256" key="3">
    <source>
        <dbReference type="ARBA" id="ARBA00022801"/>
    </source>
</evidence>
<evidence type="ECO:0000259" key="5">
    <source>
        <dbReference type="PROSITE" id="PS51462"/>
    </source>
</evidence>
<dbReference type="EMBL" id="JAJFZV010000001">
    <property type="protein sequence ID" value="MCC3296642.1"/>
    <property type="molecule type" value="Genomic_DNA"/>
</dbReference>
<evidence type="ECO:0000256" key="4">
    <source>
        <dbReference type="RuleBase" id="RU003476"/>
    </source>
</evidence>
<sequence>MSAKNFDVRIGAYAVVIRNGSILLAHWNQHGNSAWTLPGGGLEFGEDAPTAAVREVAEETGYSVELAGLLGVDSHFVPPAKRMHGEGRMLHALRIVYRAEVTGGSLASETSGSTDQAAWFPLDEVPSLQRVGLVDVALEMLSAAPTSSVEGPAQLR</sequence>
<keyword evidence="7" id="KW-1185">Reference proteome</keyword>
<comment type="caution">
    <text evidence="6">The sequence shown here is derived from an EMBL/GenBank/DDBJ whole genome shotgun (WGS) entry which is preliminary data.</text>
</comment>
<dbReference type="PRINTS" id="PR00502">
    <property type="entry name" value="NUDIXFAMILY"/>
</dbReference>
<evidence type="ECO:0000256" key="2">
    <source>
        <dbReference type="ARBA" id="ARBA00005582"/>
    </source>
</evidence>
<name>A0A9X1MC40_9MICC</name>
<proteinExistence type="inferred from homology"/>
<dbReference type="GO" id="GO:0016787">
    <property type="term" value="F:hydrolase activity"/>
    <property type="evidence" value="ECO:0007669"/>
    <property type="project" value="UniProtKB-KW"/>
</dbReference>
<dbReference type="InterPro" id="IPR015797">
    <property type="entry name" value="NUDIX_hydrolase-like_dom_sf"/>
</dbReference>
<dbReference type="SUPFAM" id="SSF55811">
    <property type="entry name" value="Nudix"/>
    <property type="match status" value="1"/>
</dbReference>
<protein>
    <submittedName>
        <fullName evidence="6">NUDIX hydrolase</fullName>
    </submittedName>
</protein>
<dbReference type="Proteomes" id="UP001139158">
    <property type="component" value="Unassembled WGS sequence"/>
</dbReference>
<evidence type="ECO:0000313" key="7">
    <source>
        <dbReference type="Proteomes" id="UP001139158"/>
    </source>
</evidence>
<evidence type="ECO:0000256" key="1">
    <source>
        <dbReference type="ARBA" id="ARBA00001946"/>
    </source>
</evidence>
<comment type="cofactor">
    <cofactor evidence="1">
        <name>Mg(2+)</name>
        <dbReference type="ChEBI" id="CHEBI:18420"/>
    </cofactor>
</comment>
<dbReference type="PROSITE" id="PS00893">
    <property type="entry name" value="NUDIX_BOX"/>
    <property type="match status" value="1"/>
</dbReference>
<dbReference type="PANTHER" id="PTHR43046:SF16">
    <property type="entry name" value="ADP-RIBOSE PYROPHOSPHATASE YJHB-RELATED"/>
    <property type="match status" value="1"/>
</dbReference>
<dbReference type="AlphaFoldDB" id="A0A9X1MC40"/>
<keyword evidence="3 4" id="KW-0378">Hydrolase</keyword>
<dbReference type="RefSeq" id="WP_227894381.1">
    <property type="nucleotide sequence ID" value="NZ_CP099466.1"/>
</dbReference>
<organism evidence="6 7">
    <name type="scientific">Arthrobacter caoxuetaonis</name>
    <dbReference type="NCBI Taxonomy" id="2886935"/>
    <lineage>
        <taxon>Bacteria</taxon>
        <taxon>Bacillati</taxon>
        <taxon>Actinomycetota</taxon>
        <taxon>Actinomycetes</taxon>
        <taxon>Micrococcales</taxon>
        <taxon>Micrococcaceae</taxon>
        <taxon>Arthrobacter</taxon>
    </lineage>
</organism>
<comment type="similarity">
    <text evidence="2 4">Belongs to the Nudix hydrolase family.</text>
</comment>